<proteinExistence type="inferred from homology"/>
<feature type="domain" description="PdxS/SNZ N-terminal" evidence="3">
    <location>
        <begin position="17"/>
        <end position="50"/>
    </location>
</feature>
<dbReference type="Pfam" id="PF01680">
    <property type="entry name" value="SOR_SNZ"/>
    <property type="match status" value="1"/>
</dbReference>
<name>A0A9X2LX73_STRMQ</name>
<dbReference type="EMBL" id="JANIIC010000022">
    <property type="protein sequence ID" value="MCQ8831277.1"/>
    <property type="molecule type" value="Genomic_DNA"/>
</dbReference>
<evidence type="ECO:0000256" key="1">
    <source>
        <dbReference type="ARBA" id="ARBA00007281"/>
    </source>
</evidence>
<accession>A0A9X2LX73</accession>
<comment type="similarity">
    <text evidence="1 2">Belongs to the PdxS/SNZ family.</text>
</comment>
<sequence length="51" mass="5361">MSGPDLIGSTVAPASIPAGYAHHIGKWAFQVPFVCGPIDLGEALRRITEGR</sequence>
<dbReference type="InterPro" id="IPR033755">
    <property type="entry name" value="PdxS/SNZ_N"/>
</dbReference>
<evidence type="ECO:0000313" key="5">
    <source>
        <dbReference type="Proteomes" id="UP001142400"/>
    </source>
</evidence>
<evidence type="ECO:0000256" key="2">
    <source>
        <dbReference type="PROSITE-ProRule" id="PRU00481"/>
    </source>
</evidence>
<reference evidence="4" key="1">
    <citation type="submission" date="2022-06" db="EMBL/GenBank/DDBJ databases">
        <title>WGS of actinobacteria.</title>
        <authorList>
            <person name="Thawai C."/>
        </authorList>
    </citation>
    <scope>NUCLEOTIDE SEQUENCE</scope>
    <source>
        <strain evidence="4">DSM 42010</strain>
    </source>
</reference>
<dbReference type="GO" id="GO:0042823">
    <property type="term" value="P:pyridoxal phosphate biosynthetic process"/>
    <property type="evidence" value="ECO:0007669"/>
    <property type="project" value="InterPro"/>
</dbReference>
<dbReference type="Proteomes" id="UP001142400">
    <property type="component" value="Unassembled WGS sequence"/>
</dbReference>
<keyword evidence="5" id="KW-1185">Reference proteome</keyword>
<dbReference type="AlphaFoldDB" id="A0A9X2LX73"/>
<dbReference type="InterPro" id="IPR001852">
    <property type="entry name" value="PdxS/SNZ"/>
</dbReference>
<dbReference type="PROSITE" id="PS51129">
    <property type="entry name" value="PDXS_SNZ_2"/>
    <property type="match status" value="1"/>
</dbReference>
<dbReference type="Gene3D" id="3.20.20.70">
    <property type="entry name" value="Aldolase class I"/>
    <property type="match status" value="1"/>
</dbReference>
<dbReference type="InterPro" id="IPR013785">
    <property type="entry name" value="Aldolase_TIM"/>
</dbReference>
<evidence type="ECO:0000313" key="4">
    <source>
        <dbReference type="EMBL" id="MCQ8831277.1"/>
    </source>
</evidence>
<gene>
    <name evidence="4" type="ORF">NQU54_19940</name>
</gene>
<comment type="caution">
    <text evidence="4">The sequence shown here is derived from an EMBL/GenBank/DDBJ whole genome shotgun (WGS) entry which is preliminary data.</text>
</comment>
<protein>
    <recommendedName>
        <fullName evidence="3">PdxS/SNZ N-terminal domain-containing protein</fullName>
    </recommendedName>
</protein>
<evidence type="ECO:0000259" key="3">
    <source>
        <dbReference type="Pfam" id="PF01680"/>
    </source>
</evidence>
<organism evidence="4 5">
    <name type="scientific">Streptomyces malaysiensis subsp. samsunensis</name>
    <dbReference type="NCBI Taxonomy" id="459658"/>
    <lineage>
        <taxon>Bacteria</taxon>
        <taxon>Bacillati</taxon>
        <taxon>Actinomycetota</taxon>
        <taxon>Actinomycetes</taxon>
        <taxon>Kitasatosporales</taxon>
        <taxon>Streptomycetaceae</taxon>
        <taxon>Streptomyces</taxon>
        <taxon>Streptomyces violaceusniger group</taxon>
    </lineage>
</organism>